<reference evidence="1 2" key="1">
    <citation type="submission" date="2023-04" db="EMBL/GenBank/DDBJ databases">
        <title>Ottowia paracancer sp. nov., isolated from human stomach.</title>
        <authorList>
            <person name="Song Y."/>
        </authorList>
    </citation>
    <scope>NUCLEOTIDE SEQUENCE [LARGE SCALE GENOMIC DNA]</scope>
    <source>
        <strain evidence="1 2">10c7w1</strain>
    </source>
</reference>
<dbReference type="Gene3D" id="3.40.50.300">
    <property type="entry name" value="P-loop containing nucleotide triphosphate hydrolases"/>
    <property type="match status" value="1"/>
</dbReference>
<comment type="caution">
    <text evidence="1">The sequence shown here is derived from an EMBL/GenBank/DDBJ whole genome shotgun (WGS) entry which is preliminary data.</text>
</comment>
<dbReference type="PANTHER" id="PTHR11669">
    <property type="entry name" value="REPLICATION FACTOR C / DNA POLYMERASE III GAMMA-TAU SUBUNIT"/>
    <property type="match status" value="1"/>
</dbReference>
<accession>A0AAW6RMN4</accession>
<proteinExistence type="predicted"/>
<gene>
    <name evidence="1" type="ORF">QB898_07845</name>
</gene>
<name>A0AAW6RMN4_9BURK</name>
<keyword evidence="2" id="KW-1185">Reference proteome</keyword>
<dbReference type="AlphaFoldDB" id="A0AAW6RMN4"/>
<organism evidence="1 2">
    <name type="scientific">Ottowia cancrivicina</name>
    <dbReference type="NCBI Taxonomy" id="3040346"/>
    <lineage>
        <taxon>Bacteria</taxon>
        <taxon>Pseudomonadati</taxon>
        <taxon>Pseudomonadota</taxon>
        <taxon>Betaproteobacteria</taxon>
        <taxon>Burkholderiales</taxon>
        <taxon>Comamonadaceae</taxon>
        <taxon>Ottowia</taxon>
    </lineage>
</organism>
<dbReference type="Proteomes" id="UP001237156">
    <property type="component" value="Unassembled WGS sequence"/>
</dbReference>
<dbReference type="InterPro" id="IPR027417">
    <property type="entry name" value="P-loop_NTPase"/>
</dbReference>
<dbReference type="RefSeq" id="WP_279524487.1">
    <property type="nucleotide sequence ID" value="NZ_JARVII010000014.1"/>
</dbReference>
<dbReference type="GO" id="GO:0009360">
    <property type="term" value="C:DNA polymerase III complex"/>
    <property type="evidence" value="ECO:0007669"/>
    <property type="project" value="TreeGrafter"/>
</dbReference>
<dbReference type="GO" id="GO:0006261">
    <property type="term" value="P:DNA-templated DNA replication"/>
    <property type="evidence" value="ECO:0007669"/>
    <property type="project" value="TreeGrafter"/>
</dbReference>
<evidence type="ECO:0000313" key="1">
    <source>
        <dbReference type="EMBL" id="MDG9699621.1"/>
    </source>
</evidence>
<dbReference type="InterPro" id="IPR050238">
    <property type="entry name" value="DNA_Rep/Repair_Clamp_Loader"/>
</dbReference>
<dbReference type="PANTHER" id="PTHR11669:SF8">
    <property type="entry name" value="DNA POLYMERASE III SUBUNIT DELTA"/>
    <property type="match status" value="1"/>
</dbReference>
<dbReference type="SUPFAM" id="SSF52540">
    <property type="entry name" value="P-loop containing nucleoside triphosphate hydrolases"/>
    <property type="match status" value="1"/>
</dbReference>
<dbReference type="EMBL" id="JARVII010000014">
    <property type="protein sequence ID" value="MDG9699621.1"/>
    <property type="molecule type" value="Genomic_DNA"/>
</dbReference>
<evidence type="ECO:0000313" key="2">
    <source>
        <dbReference type="Proteomes" id="UP001237156"/>
    </source>
</evidence>
<dbReference type="Pfam" id="PF13177">
    <property type="entry name" value="DNA_pol3_delta2"/>
    <property type="match status" value="1"/>
</dbReference>
<sequence length="358" mass="38028">MPSSHLPPWIARQAAELLARPGHAWLLQGPSGLGQFELALALAAAWLCDAPTPQGACGQCPGCHSLHVHAHADFVLLMPETHMLERGWPLPEKAQAEIDEKKRKPSKEIRVDAMRDAIEFAQRTSARGRGKAMLIYPAERMNAVTANALLKTLEEPPGDMRFVLATEAAHLLLPTIRSRCLTHTLRWPDAAEALPWLAACGVHEAAAAALLQAAGGRPAAALQLARSAESQAEARTTAKKAKAAFDDGQQAAAAWARLPKALAQGDASALASLPTAEIVARLQKLCADLMAAQTGAPPRFFAAADLPARPLPLPALAKWWGQLAQAARNAEHPLNAGLTLEYLASSARQALNSAKATN</sequence>
<protein>
    <submittedName>
        <fullName evidence="1">DNA polymerase III subunit delta</fullName>
    </submittedName>
</protein>